<sequence length="69" mass="8161">MHFEFFYRTLGEWVQRADQLWGELHEVYKKGRLTAVREASYSMLLKSAGCMSFLLAWAARWFFIVVPLA</sequence>
<gene>
    <name evidence="2" type="ORF">SAMN04490186_0485</name>
</gene>
<dbReference type="EMBL" id="FNKM01000002">
    <property type="protein sequence ID" value="SDQ43379.1"/>
    <property type="molecule type" value="Genomic_DNA"/>
</dbReference>
<name>A0ABY0T8E6_9PSED</name>
<feature type="transmembrane region" description="Helical" evidence="1">
    <location>
        <begin position="43"/>
        <end position="63"/>
    </location>
</feature>
<organism evidence="2 3">
    <name type="scientific">Pseudomonas grimontii</name>
    <dbReference type="NCBI Taxonomy" id="129847"/>
    <lineage>
        <taxon>Bacteria</taxon>
        <taxon>Pseudomonadati</taxon>
        <taxon>Pseudomonadota</taxon>
        <taxon>Gammaproteobacteria</taxon>
        <taxon>Pseudomonadales</taxon>
        <taxon>Pseudomonadaceae</taxon>
        <taxon>Pseudomonas</taxon>
    </lineage>
</organism>
<dbReference type="Proteomes" id="UP000198740">
    <property type="component" value="Unassembled WGS sequence"/>
</dbReference>
<comment type="caution">
    <text evidence="2">The sequence shown here is derived from an EMBL/GenBank/DDBJ whole genome shotgun (WGS) entry which is preliminary data.</text>
</comment>
<keyword evidence="1" id="KW-0812">Transmembrane</keyword>
<evidence type="ECO:0000313" key="2">
    <source>
        <dbReference type="EMBL" id="SDQ43379.1"/>
    </source>
</evidence>
<evidence type="ECO:0000256" key="1">
    <source>
        <dbReference type="SAM" id="Phobius"/>
    </source>
</evidence>
<accession>A0ABY0T8E6</accession>
<protein>
    <submittedName>
        <fullName evidence="2">Uncharacterized protein</fullName>
    </submittedName>
</protein>
<keyword evidence="3" id="KW-1185">Reference proteome</keyword>
<proteinExistence type="predicted"/>
<keyword evidence="1" id="KW-0472">Membrane</keyword>
<keyword evidence="1" id="KW-1133">Transmembrane helix</keyword>
<evidence type="ECO:0000313" key="3">
    <source>
        <dbReference type="Proteomes" id="UP000198740"/>
    </source>
</evidence>
<reference evidence="2 3" key="1">
    <citation type="submission" date="2016-10" db="EMBL/GenBank/DDBJ databases">
        <authorList>
            <person name="Varghese N."/>
            <person name="Submissions S."/>
        </authorList>
    </citation>
    <scope>NUCLEOTIDE SEQUENCE [LARGE SCALE GENOMIC DNA]</scope>
    <source>
        <strain evidence="2 3">BS2976</strain>
    </source>
</reference>